<accession>A0AAD5G706</accession>
<feature type="region of interest" description="Disordered" evidence="1">
    <location>
        <begin position="329"/>
        <end position="363"/>
    </location>
</feature>
<keyword evidence="5" id="KW-1185">Reference proteome</keyword>
<dbReference type="Gene3D" id="3.40.50.1820">
    <property type="entry name" value="alpha/beta hydrolase"/>
    <property type="match status" value="1"/>
</dbReference>
<dbReference type="SUPFAM" id="SSF53474">
    <property type="entry name" value="alpha/beta-Hydrolases"/>
    <property type="match status" value="1"/>
</dbReference>
<keyword evidence="2" id="KW-0472">Membrane</keyword>
<dbReference type="Pfam" id="PF20408">
    <property type="entry name" value="Abhydrolase_11"/>
    <property type="match status" value="1"/>
</dbReference>
<dbReference type="EMBL" id="JAMZMK010010593">
    <property type="protein sequence ID" value="KAI7730914.1"/>
    <property type="molecule type" value="Genomic_DNA"/>
</dbReference>
<dbReference type="InterPro" id="IPR029058">
    <property type="entry name" value="AB_hydrolase_fold"/>
</dbReference>
<dbReference type="PANTHER" id="PTHR13136:SF13">
    <property type="entry name" value="KAT8 REGULATORY NSL COMPLEX SUBUNIT 3_TESTIS-EXPRESSED SEQUENCE 30 PROTEIN"/>
    <property type="match status" value="1"/>
</dbReference>
<protein>
    <recommendedName>
        <fullName evidence="3">KANL3/Tex30 alpha/beta hydrolase-like domain-containing protein</fullName>
    </recommendedName>
</protein>
<feature type="transmembrane region" description="Helical" evidence="2">
    <location>
        <begin position="254"/>
        <end position="276"/>
    </location>
</feature>
<dbReference type="InterPro" id="IPR026555">
    <property type="entry name" value="NSL3/Tex30"/>
</dbReference>
<keyword evidence="2" id="KW-0812">Transmembrane</keyword>
<gene>
    <name evidence="4" type="ORF">M8C21_013336</name>
</gene>
<feature type="domain" description="KANL3/Tex30 alpha/beta hydrolase-like" evidence="3">
    <location>
        <begin position="37"/>
        <end position="231"/>
    </location>
</feature>
<sequence>MTKEMASIDPISIEIEDDLMMKRGESSSVKCSDRNSPVVVFAHGSGAPSTSQWIIRWKNLLATALNAVEVATFDYPFIHAARKAIPKPETLVGFHSDFVREVAAKYPGHPLILAGKSMGSKVSCMVAAEKDIDASAVVCLGYPLKPAKGVIQDEPLLQLTVPIMFVQGGNDMFCPLKSLEMVMSKLKALNALHVIEYGDHSFQIAKKNLESTGMTREKAEESAAEAVAEFVSQITSGMVINGPRVKHKSKHSRLFISSSLAAGTGVVTFVLGMLIGFIVVNWFLVAGGMAMWGGDFGVCLTLKATSLSLQAYPKGILPQHVSKTEVLDAAGEQNSQRTESQPKTKKISCAKQKPTQNIRKRKSERILKSKLKKRVYVKDGRGSTVENPLNID</sequence>
<evidence type="ECO:0000259" key="3">
    <source>
        <dbReference type="Pfam" id="PF20408"/>
    </source>
</evidence>
<organism evidence="4 5">
    <name type="scientific">Ambrosia artemisiifolia</name>
    <name type="common">Common ragweed</name>
    <dbReference type="NCBI Taxonomy" id="4212"/>
    <lineage>
        <taxon>Eukaryota</taxon>
        <taxon>Viridiplantae</taxon>
        <taxon>Streptophyta</taxon>
        <taxon>Embryophyta</taxon>
        <taxon>Tracheophyta</taxon>
        <taxon>Spermatophyta</taxon>
        <taxon>Magnoliopsida</taxon>
        <taxon>eudicotyledons</taxon>
        <taxon>Gunneridae</taxon>
        <taxon>Pentapetalae</taxon>
        <taxon>asterids</taxon>
        <taxon>campanulids</taxon>
        <taxon>Asterales</taxon>
        <taxon>Asteraceae</taxon>
        <taxon>Asteroideae</taxon>
        <taxon>Heliantheae alliance</taxon>
        <taxon>Heliantheae</taxon>
        <taxon>Ambrosia</taxon>
    </lineage>
</organism>
<dbReference type="PANTHER" id="PTHR13136">
    <property type="entry name" value="TESTIS DEVELOPMENT PROTEIN PRTD"/>
    <property type="match status" value="1"/>
</dbReference>
<dbReference type="FunFam" id="3.40.50.1820:FF:000207">
    <property type="entry name" value="Alpha/beta-Hydrolases superfamily protein"/>
    <property type="match status" value="1"/>
</dbReference>
<comment type="caution">
    <text evidence="4">The sequence shown here is derived from an EMBL/GenBank/DDBJ whole genome shotgun (WGS) entry which is preliminary data.</text>
</comment>
<evidence type="ECO:0000256" key="1">
    <source>
        <dbReference type="SAM" id="MobiDB-lite"/>
    </source>
</evidence>
<name>A0AAD5G706_AMBAR</name>
<dbReference type="AlphaFoldDB" id="A0AAD5G706"/>
<keyword evidence="2" id="KW-1133">Transmembrane helix</keyword>
<dbReference type="InterPro" id="IPR046879">
    <property type="entry name" value="KANL3/Tex30_Abhydrolase"/>
</dbReference>
<evidence type="ECO:0000256" key="2">
    <source>
        <dbReference type="SAM" id="Phobius"/>
    </source>
</evidence>
<evidence type="ECO:0000313" key="5">
    <source>
        <dbReference type="Proteomes" id="UP001206925"/>
    </source>
</evidence>
<feature type="compositionally biased region" description="Polar residues" evidence="1">
    <location>
        <begin position="332"/>
        <end position="341"/>
    </location>
</feature>
<proteinExistence type="predicted"/>
<evidence type="ECO:0000313" key="4">
    <source>
        <dbReference type="EMBL" id="KAI7730914.1"/>
    </source>
</evidence>
<reference evidence="4" key="1">
    <citation type="submission" date="2022-06" db="EMBL/GenBank/DDBJ databases">
        <title>Uncovering the hologenomic basis of an extraordinary plant invasion.</title>
        <authorList>
            <person name="Bieker V.C."/>
            <person name="Martin M.D."/>
            <person name="Gilbert T."/>
            <person name="Hodgins K."/>
            <person name="Battlay P."/>
            <person name="Petersen B."/>
            <person name="Wilson J."/>
        </authorList>
    </citation>
    <scope>NUCLEOTIDE SEQUENCE</scope>
    <source>
        <strain evidence="4">AA19_3_7</strain>
        <tissue evidence="4">Leaf</tissue>
    </source>
</reference>
<dbReference type="Proteomes" id="UP001206925">
    <property type="component" value="Unassembled WGS sequence"/>
</dbReference>